<gene>
    <name evidence="1" type="ORF">JX360_10300</name>
</gene>
<sequence length="230" mass="25164">MLTPPGLMLPLIPLEILLSTKGLMFLLLSAYGGAMWTFLSGAPRVHTIIVPDLEQARGFYEKVLKLPEAELPLQYYYGYEQSMVSSSLGSVYFPGDIGLSPRFDSQARPTAAPPRVDTPGLWYQLSDNAQLHVIPGVTETYASTPATSATTAYGAYGSSSYGTGYPGSSSTSAGGGVRYRHTSHERESLKALLKRINKQGIRNSVRSEKPFVFWVRDEQGQIIEFAEMKG</sequence>
<reference evidence="1" key="1">
    <citation type="submission" date="2021-02" db="EMBL/GenBank/DDBJ databases">
        <title>The CRISPR/cas machinery reduction and long-range gene transfer in the hot spring cyanobacterium Synechococcus.</title>
        <authorList>
            <person name="Dvorak P."/>
            <person name="Jahodarova E."/>
            <person name="Hasler P."/>
            <person name="Poulickova A."/>
        </authorList>
    </citation>
    <scope>NUCLEOTIDE SEQUENCE</scope>
    <source>
        <strain evidence="1">Rupite</strain>
    </source>
</reference>
<dbReference type="Gene3D" id="3.10.180.10">
    <property type="entry name" value="2,3-Dihydroxybiphenyl 1,2-Dioxygenase, domain 1"/>
    <property type="match status" value="1"/>
</dbReference>
<dbReference type="EMBL" id="JAFIRA010000025">
    <property type="protein sequence ID" value="MCJ2543292.1"/>
    <property type="molecule type" value="Genomic_DNA"/>
</dbReference>
<evidence type="ECO:0000313" key="1">
    <source>
        <dbReference type="EMBL" id="MCJ2543292.1"/>
    </source>
</evidence>
<dbReference type="RefSeq" id="WP_244350570.1">
    <property type="nucleotide sequence ID" value="NZ_JAFIRA010000025.1"/>
</dbReference>
<dbReference type="Proteomes" id="UP000830835">
    <property type="component" value="Unassembled WGS sequence"/>
</dbReference>
<organism evidence="1 2">
    <name type="scientific">Thermostichus vulcanus str. 'Rupite'</name>
    <dbReference type="NCBI Taxonomy" id="2813851"/>
    <lineage>
        <taxon>Bacteria</taxon>
        <taxon>Bacillati</taxon>
        <taxon>Cyanobacteriota</taxon>
        <taxon>Cyanophyceae</taxon>
        <taxon>Thermostichales</taxon>
        <taxon>Thermostichaceae</taxon>
        <taxon>Thermostichus</taxon>
    </lineage>
</organism>
<protein>
    <recommendedName>
        <fullName evidence="3">VOC domain-containing protein</fullName>
    </recommendedName>
</protein>
<proteinExistence type="predicted"/>
<dbReference type="InterPro" id="IPR029068">
    <property type="entry name" value="Glyas_Bleomycin-R_OHBP_Dase"/>
</dbReference>
<dbReference type="SUPFAM" id="SSF54593">
    <property type="entry name" value="Glyoxalase/Bleomycin resistance protein/Dihydroxybiphenyl dioxygenase"/>
    <property type="match status" value="1"/>
</dbReference>
<name>A0ABT0CBY0_THEVL</name>
<accession>A0ABT0CBY0</accession>
<comment type="caution">
    <text evidence="1">The sequence shown here is derived from an EMBL/GenBank/DDBJ whole genome shotgun (WGS) entry which is preliminary data.</text>
</comment>
<evidence type="ECO:0008006" key="3">
    <source>
        <dbReference type="Google" id="ProtNLM"/>
    </source>
</evidence>
<evidence type="ECO:0000313" key="2">
    <source>
        <dbReference type="Proteomes" id="UP000830835"/>
    </source>
</evidence>
<keyword evidence="2" id="KW-1185">Reference proteome</keyword>